<accession>A0ABT1UYA6</accession>
<evidence type="ECO:0000313" key="2">
    <source>
        <dbReference type="Proteomes" id="UP001204746"/>
    </source>
</evidence>
<comment type="caution">
    <text evidence="1">The sequence shown here is derived from an EMBL/GenBank/DDBJ whole genome shotgun (WGS) entry which is preliminary data.</text>
</comment>
<keyword evidence="2" id="KW-1185">Reference proteome</keyword>
<sequence length="48" mass="5119">MRFGQFRSLSVSYSTRADDPVSLMMAGRSAEAEQLLTERPADAGGALA</sequence>
<reference evidence="1 2" key="1">
    <citation type="submission" date="2022-07" db="EMBL/GenBank/DDBJ databases">
        <authorList>
            <person name="Phongsopitanun W."/>
            <person name="Tanasupawat S."/>
        </authorList>
    </citation>
    <scope>NUCLEOTIDE SEQUENCE [LARGE SCALE GENOMIC DNA]</scope>
    <source>
        <strain evidence="1 2">RCU-064</strain>
    </source>
</reference>
<evidence type="ECO:0000313" key="1">
    <source>
        <dbReference type="EMBL" id="MCQ8190119.1"/>
    </source>
</evidence>
<name>A0ABT1UYA6_9ACTN</name>
<dbReference type="RefSeq" id="WP_256651163.1">
    <property type="nucleotide sequence ID" value="NZ_JANIAA010000010.1"/>
</dbReference>
<protein>
    <submittedName>
        <fullName evidence="1">Uncharacterized protein</fullName>
    </submittedName>
</protein>
<proteinExistence type="predicted"/>
<gene>
    <name evidence="1" type="ORF">NP777_17945</name>
</gene>
<dbReference type="Proteomes" id="UP001204746">
    <property type="component" value="Unassembled WGS sequence"/>
</dbReference>
<organism evidence="1 2">
    <name type="scientific">Streptomyces rugosispiralis</name>
    <dbReference type="NCBI Taxonomy" id="2967341"/>
    <lineage>
        <taxon>Bacteria</taxon>
        <taxon>Bacillati</taxon>
        <taxon>Actinomycetota</taxon>
        <taxon>Actinomycetes</taxon>
        <taxon>Kitasatosporales</taxon>
        <taxon>Streptomycetaceae</taxon>
        <taxon>Streptomyces</taxon>
    </lineage>
</organism>
<dbReference type="EMBL" id="JANIAA010000010">
    <property type="protein sequence ID" value="MCQ8190119.1"/>
    <property type="molecule type" value="Genomic_DNA"/>
</dbReference>